<dbReference type="InterPro" id="IPR036909">
    <property type="entry name" value="Cyt_c-like_dom_sf"/>
</dbReference>
<dbReference type="Pfam" id="PF13442">
    <property type="entry name" value="Cytochrome_CBB3"/>
    <property type="match status" value="1"/>
</dbReference>
<dbReference type="GO" id="GO:0009055">
    <property type="term" value="F:electron transfer activity"/>
    <property type="evidence" value="ECO:0007669"/>
    <property type="project" value="InterPro"/>
</dbReference>
<protein>
    <submittedName>
        <fullName evidence="7">Cbb3-type cytochrome c oxidase N-terminal domain-containing protein</fullName>
    </submittedName>
</protein>
<proteinExistence type="predicted"/>
<evidence type="ECO:0000256" key="2">
    <source>
        <dbReference type="ARBA" id="ARBA00022723"/>
    </source>
</evidence>
<dbReference type="InterPro" id="IPR009056">
    <property type="entry name" value="Cyt_c-like_dom"/>
</dbReference>
<name>A0AAU8FNJ8_9BACT</name>
<keyword evidence="3 4" id="KW-0408">Iron</keyword>
<keyword evidence="2 4" id="KW-0479">Metal-binding</keyword>
<evidence type="ECO:0000256" key="4">
    <source>
        <dbReference type="PROSITE-ProRule" id="PRU00433"/>
    </source>
</evidence>
<dbReference type="EMBL" id="CP159289">
    <property type="protein sequence ID" value="XCH25948.1"/>
    <property type="molecule type" value="Genomic_DNA"/>
</dbReference>
<dbReference type="InterPro" id="IPR038414">
    <property type="entry name" value="CcoP_N_sf"/>
</dbReference>
<gene>
    <name evidence="7" type="ORF">ABV298_05930</name>
</gene>
<dbReference type="SUPFAM" id="SSF46626">
    <property type="entry name" value="Cytochrome c"/>
    <property type="match status" value="1"/>
</dbReference>
<evidence type="ECO:0000256" key="1">
    <source>
        <dbReference type="ARBA" id="ARBA00022617"/>
    </source>
</evidence>
<organism evidence="7">
    <name type="scientific">Dyadobacter sp. 676</name>
    <dbReference type="NCBI Taxonomy" id="3088362"/>
    <lineage>
        <taxon>Bacteria</taxon>
        <taxon>Pseudomonadati</taxon>
        <taxon>Bacteroidota</taxon>
        <taxon>Cytophagia</taxon>
        <taxon>Cytophagales</taxon>
        <taxon>Spirosomataceae</taxon>
        <taxon>Dyadobacter</taxon>
    </lineage>
</organism>
<dbReference type="Pfam" id="PF14715">
    <property type="entry name" value="FixP_N"/>
    <property type="match status" value="1"/>
</dbReference>
<dbReference type="RefSeq" id="WP_353721246.1">
    <property type="nucleotide sequence ID" value="NZ_CP159289.1"/>
</dbReference>
<dbReference type="InterPro" id="IPR050597">
    <property type="entry name" value="Cytochrome_c_Oxidase_Subunit"/>
</dbReference>
<evidence type="ECO:0000259" key="6">
    <source>
        <dbReference type="PROSITE" id="PS51007"/>
    </source>
</evidence>
<evidence type="ECO:0000256" key="5">
    <source>
        <dbReference type="SAM" id="Phobius"/>
    </source>
</evidence>
<feature type="transmembrane region" description="Helical" evidence="5">
    <location>
        <begin position="176"/>
        <end position="194"/>
    </location>
</feature>
<dbReference type="Gene3D" id="6.10.280.130">
    <property type="match status" value="1"/>
</dbReference>
<evidence type="ECO:0000313" key="7">
    <source>
        <dbReference type="EMBL" id="XCH25948.1"/>
    </source>
</evidence>
<keyword evidence="1 4" id="KW-0349">Heme</keyword>
<feature type="domain" description="Cytochrome c" evidence="6">
    <location>
        <begin position="238"/>
        <end position="317"/>
    </location>
</feature>
<sequence>MKFRNYLETIAGVGIYPLISLLIFFTFFVGLLIYVWRLDKRKLDKMRGIPLNDCVAGKALLPFLLFGCVALPASAQDTAGKMRAVTELDLILYVVLAALIFIIIQLGILLASAMNVLDKAAHASSREPTHVFSTHWWRKFRGIGVALHDERRILIEGHDYDGILELDNRMPPWLQFLFYTTIFFAVVYSAYYFSGLGDLQIAELDKEIATAEAEKKACMEKAGAGIDENSVTLLTDKAGVGAGMKIFQEKCTACHGAEGGGAVGPNLTDDFWLHGGSVQDVFKVIKYGVPEKGMISWEKQLSPTDIQKVASFVLSLKGTKPANAKEPQGELVVEAAAVGNRPPAAEQAVGVGK</sequence>
<dbReference type="AlphaFoldDB" id="A0AAU8FNJ8"/>
<feature type="transmembrane region" description="Helical" evidence="5">
    <location>
        <begin position="90"/>
        <end position="117"/>
    </location>
</feature>
<dbReference type="GO" id="GO:0020037">
    <property type="term" value="F:heme binding"/>
    <property type="evidence" value="ECO:0007669"/>
    <property type="project" value="InterPro"/>
</dbReference>
<dbReference type="Gene3D" id="1.10.760.10">
    <property type="entry name" value="Cytochrome c-like domain"/>
    <property type="match status" value="1"/>
</dbReference>
<dbReference type="PANTHER" id="PTHR33751">
    <property type="entry name" value="CBB3-TYPE CYTOCHROME C OXIDASE SUBUNIT FIXP"/>
    <property type="match status" value="1"/>
</dbReference>
<evidence type="ECO:0000256" key="3">
    <source>
        <dbReference type="ARBA" id="ARBA00023004"/>
    </source>
</evidence>
<dbReference type="InterPro" id="IPR032858">
    <property type="entry name" value="CcoP_N"/>
</dbReference>
<feature type="transmembrane region" description="Helical" evidence="5">
    <location>
        <begin position="15"/>
        <end position="35"/>
    </location>
</feature>
<dbReference type="PANTHER" id="PTHR33751:SF1">
    <property type="entry name" value="CBB3-TYPE CYTOCHROME C OXIDASE SUBUNIT FIXP"/>
    <property type="match status" value="1"/>
</dbReference>
<keyword evidence="5" id="KW-1133">Transmembrane helix</keyword>
<accession>A0AAU8FNJ8</accession>
<reference evidence="7" key="1">
    <citation type="submission" date="2024-06" db="EMBL/GenBank/DDBJ databases">
        <title>Sequencing and assembly of the genome of Dyadobacter sp. strain 676, a symbiont of Cyamopsis tetragonoloba.</title>
        <authorList>
            <person name="Guro P."/>
            <person name="Sazanova A."/>
            <person name="Kuznetsova I."/>
            <person name="Belimov A."/>
            <person name="Safronova V."/>
        </authorList>
    </citation>
    <scope>NUCLEOTIDE SEQUENCE</scope>
    <source>
        <strain evidence="7">676</strain>
    </source>
</reference>
<dbReference type="GO" id="GO:0046872">
    <property type="term" value="F:metal ion binding"/>
    <property type="evidence" value="ECO:0007669"/>
    <property type="project" value="UniProtKB-KW"/>
</dbReference>
<feature type="transmembrane region" description="Helical" evidence="5">
    <location>
        <begin position="55"/>
        <end position="75"/>
    </location>
</feature>
<dbReference type="PROSITE" id="PS51007">
    <property type="entry name" value="CYTC"/>
    <property type="match status" value="1"/>
</dbReference>
<keyword evidence="5" id="KW-0812">Transmembrane</keyword>
<keyword evidence="5" id="KW-0472">Membrane</keyword>